<accession>A0A2Y9TG72</accession>
<dbReference type="PANTHER" id="PTHR12822">
    <property type="entry name" value="PROTEIN YIPF"/>
    <property type="match status" value="1"/>
</dbReference>
<comment type="subcellular location">
    <subcellularLocation>
        <location evidence="1">Golgi apparatus</location>
        <location evidence="1">cis-Golgi network membrane</location>
        <topology evidence="1">Multi-pass membrane protein</topology>
    </subcellularLocation>
</comment>
<dbReference type="CTD" id="78992"/>
<dbReference type="RefSeq" id="XP_023989931.1">
    <property type="nucleotide sequence ID" value="XM_024134163.3"/>
</dbReference>
<feature type="region of interest" description="Disordered" evidence="2">
    <location>
        <begin position="151"/>
        <end position="184"/>
    </location>
</feature>
<organism evidence="3 4">
    <name type="scientific">Physeter macrocephalus</name>
    <name type="common">Sperm whale</name>
    <name type="synonym">Physeter catodon</name>
    <dbReference type="NCBI Taxonomy" id="9755"/>
    <lineage>
        <taxon>Eukaryota</taxon>
        <taxon>Metazoa</taxon>
        <taxon>Chordata</taxon>
        <taxon>Craniata</taxon>
        <taxon>Vertebrata</taxon>
        <taxon>Euteleostomi</taxon>
        <taxon>Mammalia</taxon>
        <taxon>Eutheria</taxon>
        <taxon>Laurasiatheria</taxon>
        <taxon>Artiodactyla</taxon>
        <taxon>Whippomorpha</taxon>
        <taxon>Cetacea</taxon>
        <taxon>Odontoceti</taxon>
        <taxon>Physeteridae</taxon>
        <taxon>Physeter</taxon>
    </lineage>
</organism>
<gene>
    <name evidence="4" type="primary">YIPF2</name>
</gene>
<protein>
    <submittedName>
        <fullName evidence="4">Protein YIPF2 isoform X4</fullName>
    </submittedName>
</protein>
<keyword evidence="3" id="KW-1185">Reference proteome</keyword>
<evidence type="ECO:0000256" key="2">
    <source>
        <dbReference type="SAM" id="MobiDB-lite"/>
    </source>
</evidence>
<sequence>MAAADELAFHEFEEATNLLAQNPNEATTRGNQLVPQQHVAVAMDSGGSYGAEDEVEENDKTALLQEEKQQPGFWTFGYYQSFFDVDTSQALGKCWQYAPGRTRAPTQAGPGQDQRLAAAPARPQLCTAPSAESARPVRPLLDLCHTGLRLGHHRQPDPGAGPEEGPLHPLQPPVPQRSCGSSLSRGCSGSPGPWPWACQPRAWCSPSGPSSVRTRGWRLCCCSPWRCCSTPSWPRAVSFTSSSRCLWSPRHLPTRPHLSPQLYYCHRPRQGPQQPRKAGAHRPSVRGCLCLPCPPDGD</sequence>
<reference evidence="4" key="1">
    <citation type="submission" date="2025-08" db="UniProtKB">
        <authorList>
            <consortium name="RefSeq"/>
        </authorList>
    </citation>
    <scope>IDENTIFICATION</scope>
    <source>
        <tissue evidence="4">Muscle</tissue>
    </source>
</reference>
<dbReference type="InterPro" id="IPR039765">
    <property type="entry name" value="Yip5/YIPF1/YIPF2"/>
</dbReference>
<evidence type="ECO:0000256" key="1">
    <source>
        <dbReference type="ARBA" id="ARBA00004257"/>
    </source>
</evidence>
<proteinExistence type="predicted"/>
<evidence type="ECO:0000313" key="4">
    <source>
        <dbReference type="RefSeq" id="XP_023989931.1"/>
    </source>
</evidence>
<dbReference type="PANTHER" id="PTHR12822:SF3">
    <property type="entry name" value="PROTEIN YIPF2"/>
    <property type="match status" value="1"/>
</dbReference>
<name>A0A2Y9TG72_PHYMC</name>
<dbReference type="Proteomes" id="UP000248484">
    <property type="component" value="Unplaced"/>
</dbReference>
<dbReference type="GeneID" id="102993037"/>
<dbReference type="AlphaFoldDB" id="A0A2Y9TG72"/>
<dbReference type="GO" id="GO:0031267">
    <property type="term" value="F:small GTPase binding"/>
    <property type="evidence" value="ECO:0007669"/>
    <property type="project" value="InterPro"/>
</dbReference>
<dbReference type="GO" id="GO:0016192">
    <property type="term" value="P:vesicle-mediated transport"/>
    <property type="evidence" value="ECO:0007669"/>
    <property type="project" value="InterPro"/>
</dbReference>
<evidence type="ECO:0000313" key="3">
    <source>
        <dbReference type="Proteomes" id="UP000248484"/>
    </source>
</evidence>
<dbReference type="GO" id="GO:0005794">
    <property type="term" value="C:Golgi apparatus"/>
    <property type="evidence" value="ECO:0007669"/>
    <property type="project" value="UniProtKB-SubCell"/>
</dbReference>